<dbReference type="SMART" id="SM00256">
    <property type="entry name" value="FBOX"/>
    <property type="match status" value="1"/>
</dbReference>
<reference evidence="2 3" key="1">
    <citation type="journal article" date="2020" name="ISME J.">
        <title>Uncovering the hidden diversity of litter-decomposition mechanisms in mushroom-forming fungi.</title>
        <authorList>
            <person name="Floudas D."/>
            <person name="Bentzer J."/>
            <person name="Ahren D."/>
            <person name="Johansson T."/>
            <person name="Persson P."/>
            <person name="Tunlid A."/>
        </authorList>
    </citation>
    <scope>NUCLEOTIDE SEQUENCE [LARGE SCALE GENOMIC DNA]</scope>
    <source>
        <strain evidence="2 3">CBS 146.42</strain>
    </source>
</reference>
<dbReference type="InterPro" id="IPR001810">
    <property type="entry name" value="F-box_dom"/>
</dbReference>
<dbReference type="Pfam" id="PF12937">
    <property type="entry name" value="F-box-like"/>
    <property type="match status" value="1"/>
</dbReference>
<dbReference type="PROSITE" id="PS50181">
    <property type="entry name" value="FBOX"/>
    <property type="match status" value="1"/>
</dbReference>
<protein>
    <recommendedName>
        <fullName evidence="1">F-box domain-containing protein</fullName>
    </recommendedName>
</protein>
<sequence length="953" mass="108323">MHVMASLLTLPDDLLFEIIALLPVAIVLRCKRVCHKFNQLTNDKHLWITIYHRTEHALRPTIADIGQITSPELQKIIIRAERLERIWVDEDALKTAPVWNRTHIPPSWPFPPQPMALMGEYVIFCQNNGEQSTKLQWIPLRTCRLEEPTVKEDSLLESSRNEPGGVCFEYLIGPQYLGYTYRIDHASHAVYLAYHAFSGWRSSTKTSQLSLYFACFEIDAEDGSCVRTEYEVPLLAGYPLAKSLTMDDRYVCLYRLNPQEETNNCVYLDIIDLRTKEVSQVCLVVPRLKFLRTLERKLYIFETYFVLVSLKDFAIFPRPSTNHPPAASTTASSLPRLHACFDGTLPTPIYDLLPCPSQTPSFVFINFSYRLNTGSRDQTTKIHLSFVEYSEAQWHISLEECMELPGTMRGRVVIPTVHGGKRSCYVLGATAFSTAGELWSLSRGQNIGWTGPSQAPRGGGRSYYTIHIDLPIEPPSKFDRNSTQVCRRLAQLTKARHVWIAVFNRTKHILRPSMDPNTKPLSELATTMAQAEELEEKFAGTDGVCASPPRAYRSENDNYWRRPLVVMREYVVVTMEGAPFGCAYQWLSRRNVSRSGGVVFEYKVPMHTRPHDNRQVTDYHLYHMDHDSNTFYVISQPDPYSSDENVRLAEIKLNGTDSRPYISACSNVAANPQRRPINYMIIRGHCVVVYSYNPDLEYETDINILDLRTKAVSQYRLVPPIPPVWENSFPSKEIYVSDMYILLIIDSGTHFCIFSRPNAEEEAKLAQVAPIPLQAVTHCSLPEGQPLWRSYQITHRTFPTNSFVIVGVEAGFPEDKTSKIQFVALENLGDDWDWVVKAMTKEVQGFHAGGTVFTMPSFQADHMLGVFSCRVVAKPQSGGRPKLRHINYQMLRVEGLGQKSGVTTTHLNLAKMDLAPWVDKKEDDLRFIDFDPFCGTALLVSDPAPEMGQGFSL</sequence>
<dbReference type="OrthoDB" id="3105368at2759"/>
<dbReference type="Proteomes" id="UP000559027">
    <property type="component" value="Unassembled WGS sequence"/>
</dbReference>
<name>A0A8H5FYR7_9AGAR</name>
<evidence type="ECO:0000313" key="2">
    <source>
        <dbReference type="EMBL" id="KAF5354625.1"/>
    </source>
</evidence>
<evidence type="ECO:0000313" key="3">
    <source>
        <dbReference type="Proteomes" id="UP000559027"/>
    </source>
</evidence>
<keyword evidence="3" id="KW-1185">Reference proteome</keyword>
<dbReference type="Gene3D" id="1.20.1280.50">
    <property type="match status" value="1"/>
</dbReference>
<proteinExistence type="predicted"/>
<gene>
    <name evidence="2" type="ORF">D9756_005650</name>
</gene>
<accession>A0A8H5FYR7</accession>
<dbReference type="InterPro" id="IPR036047">
    <property type="entry name" value="F-box-like_dom_sf"/>
</dbReference>
<evidence type="ECO:0000259" key="1">
    <source>
        <dbReference type="PROSITE" id="PS50181"/>
    </source>
</evidence>
<dbReference type="EMBL" id="JAACJO010000008">
    <property type="protein sequence ID" value="KAF5354625.1"/>
    <property type="molecule type" value="Genomic_DNA"/>
</dbReference>
<comment type="caution">
    <text evidence="2">The sequence shown here is derived from an EMBL/GenBank/DDBJ whole genome shotgun (WGS) entry which is preliminary data.</text>
</comment>
<dbReference type="SUPFAM" id="SSF81383">
    <property type="entry name" value="F-box domain"/>
    <property type="match status" value="1"/>
</dbReference>
<dbReference type="AlphaFoldDB" id="A0A8H5FYR7"/>
<organism evidence="2 3">
    <name type="scientific">Leucocoprinus leucothites</name>
    <dbReference type="NCBI Taxonomy" id="201217"/>
    <lineage>
        <taxon>Eukaryota</taxon>
        <taxon>Fungi</taxon>
        <taxon>Dikarya</taxon>
        <taxon>Basidiomycota</taxon>
        <taxon>Agaricomycotina</taxon>
        <taxon>Agaricomycetes</taxon>
        <taxon>Agaricomycetidae</taxon>
        <taxon>Agaricales</taxon>
        <taxon>Agaricineae</taxon>
        <taxon>Agaricaceae</taxon>
        <taxon>Leucocoprinus</taxon>
    </lineage>
</organism>
<feature type="domain" description="F-box" evidence="1">
    <location>
        <begin position="4"/>
        <end position="50"/>
    </location>
</feature>